<evidence type="ECO:0000313" key="1">
    <source>
        <dbReference type="EMBL" id="KAA9321363.1"/>
    </source>
</evidence>
<dbReference type="AlphaFoldDB" id="A0A558JW20"/>
<proteinExistence type="predicted"/>
<comment type="caution">
    <text evidence="1">The sequence shown here is derived from an EMBL/GenBank/DDBJ whole genome shotgun (WGS) entry which is preliminary data.</text>
</comment>
<dbReference type="InterPro" id="IPR031807">
    <property type="entry name" value="HicB-like"/>
</dbReference>
<dbReference type="Gene3D" id="3.30.160.250">
    <property type="match status" value="1"/>
</dbReference>
<dbReference type="OrthoDB" id="5419659at2"/>
<protein>
    <submittedName>
        <fullName evidence="1">HicB family protein</fullName>
    </submittedName>
</protein>
<sequence length="137" mass="14734">MTVVVYPAILDDRENGKKGYYTVTFPDVLGAISEGHSKGEAMINGAEALGGILCDTPLNELPEASNIEKIKKENPDAIVVEIASDLELAKKKSKITTVKKNTTIPSDLAFEAEQAGINFSQVLTEALKSKLEQIKGD</sequence>
<organism evidence="1 2">
    <name type="scientific">Lactobacillus jensenii</name>
    <dbReference type="NCBI Taxonomy" id="109790"/>
    <lineage>
        <taxon>Bacteria</taxon>
        <taxon>Bacillati</taxon>
        <taxon>Bacillota</taxon>
        <taxon>Bacilli</taxon>
        <taxon>Lactobacillales</taxon>
        <taxon>Lactobacillaceae</taxon>
        <taxon>Lactobacillus</taxon>
    </lineage>
</organism>
<dbReference type="EMBL" id="VYWW01000030">
    <property type="protein sequence ID" value="KAA9321363.1"/>
    <property type="molecule type" value="Genomic_DNA"/>
</dbReference>
<name>A0A558JW20_LACJE</name>
<dbReference type="InterPro" id="IPR035069">
    <property type="entry name" value="TTHA1013/TTHA0281-like"/>
</dbReference>
<dbReference type="SUPFAM" id="SSF143100">
    <property type="entry name" value="TTHA1013/TTHA0281-like"/>
    <property type="match status" value="1"/>
</dbReference>
<dbReference type="Proteomes" id="UP000327236">
    <property type="component" value="Unassembled WGS sequence"/>
</dbReference>
<dbReference type="Pfam" id="PF15919">
    <property type="entry name" value="HicB_lk_antitox"/>
    <property type="match status" value="1"/>
</dbReference>
<accession>A0A558JW20</accession>
<gene>
    <name evidence="1" type="ORF">F6H94_06650</name>
</gene>
<dbReference type="RefSeq" id="WP_006588495.1">
    <property type="nucleotide sequence ID" value="NZ_JAKEYL010000008.1"/>
</dbReference>
<reference evidence="1 2" key="1">
    <citation type="submission" date="2019-09" db="EMBL/GenBank/DDBJ databases">
        <title>Draft genome sequence assemblies of isolates from the urinary tract.</title>
        <authorList>
            <person name="Mores C.R."/>
            <person name="Putonti C."/>
            <person name="Wolfe A.J."/>
        </authorList>
    </citation>
    <scope>NUCLEOTIDE SEQUENCE [LARGE SCALE GENOMIC DNA]</scope>
    <source>
        <strain evidence="1 2">UMB246</strain>
    </source>
</reference>
<evidence type="ECO:0000313" key="2">
    <source>
        <dbReference type="Proteomes" id="UP000327236"/>
    </source>
</evidence>